<dbReference type="RefSeq" id="WP_119973152.1">
    <property type="nucleotide sequence ID" value="NZ_CP032416.1"/>
</dbReference>
<dbReference type="Proteomes" id="UP000266301">
    <property type="component" value="Chromosome"/>
</dbReference>
<keyword evidence="3" id="KW-1185">Reference proteome</keyword>
<evidence type="ECO:0000259" key="1">
    <source>
        <dbReference type="Pfam" id="PF08937"/>
    </source>
</evidence>
<evidence type="ECO:0000313" key="3">
    <source>
        <dbReference type="Proteomes" id="UP000266301"/>
    </source>
</evidence>
<protein>
    <recommendedName>
        <fullName evidence="1">Thoeris protein ThsB TIR-like domain-containing protein</fullName>
    </recommendedName>
</protein>
<organism evidence="2 3">
    <name type="scientific">Clostridium fermenticellae</name>
    <dbReference type="NCBI Taxonomy" id="2068654"/>
    <lineage>
        <taxon>Bacteria</taxon>
        <taxon>Bacillati</taxon>
        <taxon>Bacillota</taxon>
        <taxon>Clostridia</taxon>
        <taxon>Eubacteriales</taxon>
        <taxon>Clostridiaceae</taxon>
        <taxon>Clostridium</taxon>
    </lineage>
</organism>
<name>A0A386H5L7_9CLOT</name>
<evidence type="ECO:0000313" key="2">
    <source>
        <dbReference type="EMBL" id="AYD40815.1"/>
    </source>
</evidence>
<dbReference type="OrthoDB" id="9798540at2"/>
<sequence length="229" mass="26898">MGHKIFISYKYADDDVYPIESDSNETTTVRNYVDELQKKLGDSNEINKGESDGEDLSQLNKDTIWNKLRNRIYDSTITMVLISKNMKEAFKLEKYQWIPREISYSLKETSRIDKNGNPITSKTNAMLAIIIPDYNNSYQYYTYTNDCCESHCRTLLNNTLFSILGNNMFNIKQPDTKDCENNSTIYYGDSSYIPSVKWDDFIDNMDEYIDKAYEIQDNIDNYNIYKEIE</sequence>
<dbReference type="InterPro" id="IPR015032">
    <property type="entry name" value="ThsB__TIR-like_domain"/>
</dbReference>
<dbReference type="Pfam" id="PF08937">
    <property type="entry name" value="ThsB_TIR"/>
    <property type="match status" value="1"/>
</dbReference>
<feature type="domain" description="Thoeris protein ThsB TIR-like" evidence="1">
    <location>
        <begin position="6"/>
        <end position="112"/>
    </location>
</feature>
<accession>A0A386H5L7</accession>
<gene>
    <name evidence="2" type="ORF">D4Z93_09870</name>
</gene>
<proteinExistence type="predicted"/>
<dbReference type="AlphaFoldDB" id="A0A386H5L7"/>
<dbReference type="EMBL" id="CP032416">
    <property type="protein sequence ID" value="AYD40815.1"/>
    <property type="molecule type" value="Genomic_DNA"/>
</dbReference>
<dbReference type="KEGG" id="cfer:D4Z93_09870"/>
<reference evidence="2 3" key="1">
    <citation type="journal article" date="2019" name="Int. J. Syst. Evol. Microbiol.">
        <title>Clostridium fermenticellae sp. nov., isolated from the mud in a fermentation cellar for the production of the Chinese liquor, baijiu.</title>
        <authorList>
            <person name="Xu P.X."/>
            <person name="Chai L.J."/>
            <person name="Qiu T."/>
            <person name="Zhang X.J."/>
            <person name="Lu Z.M."/>
            <person name="Xiao C."/>
            <person name="Wang S.T."/>
            <person name="Shen C.H."/>
            <person name="Shi J.S."/>
            <person name="Xu Z.H."/>
        </authorList>
    </citation>
    <scope>NUCLEOTIDE SEQUENCE [LARGE SCALE GENOMIC DNA]</scope>
    <source>
        <strain evidence="2 3">JN500901</strain>
    </source>
</reference>